<dbReference type="OrthoDB" id="1954582at2"/>
<dbReference type="InterPro" id="IPR036388">
    <property type="entry name" value="WH-like_DNA-bd_sf"/>
</dbReference>
<evidence type="ECO:0000313" key="5">
    <source>
        <dbReference type="EMBL" id="RIX60380.1"/>
    </source>
</evidence>
<name>A0A3A1VSA2_9BACL</name>
<dbReference type="GO" id="GO:0003677">
    <property type="term" value="F:DNA binding"/>
    <property type="evidence" value="ECO:0007669"/>
    <property type="project" value="UniProtKB-KW"/>
</dbReference>
<dbReference type="CDD" id="cd06170">
    <property type="entry name" value="LuxR_C_like"/>
    <property type="match status" value="1"/>
</dbReference>
<dbReference type="Gene3D" id="3.30.450.40">
    <property type="match status" value="1"/>
</dbReference>
<keyword evidence="3" id="KW-0804">Transcription</keyword>
<keyword evidence="2" id="KW-0238">DNA-binding</keyword>
<evidence type="ECO:0000256" key="2">
    <source>
        <dbReference type="ARBA" id="ARBA00023125"/>
    </source>
</evidence>
<evidence type="ECO:0000313" key="6">
    <source>
        <dbReference type="Proteomes" id="UP000266482"/>
    </source>
</evidence>
<dbReference type="RefSeq" id="WP_119597755.1">
    <property type="nucleotide sequence ID" value="NZ_QXQA01000001.1"/>
</dbReference>
<evidence type="ECO:0000256" key="3">
    <source>
        <dbReference type="ARBA" id="ARBA00023163"/>
    </source>
</evidence>
<dbReference type="Proteomes" id="UP000266482">
    <property type="component" value="Unassembled WGS sequence"/>
</dbReference>
<keyword evidence="1" id="KW-0805">Transcription regulation</keyword>
<dbReference type="InterPro" id="IPR000792">
    <property type="entry name" value="Tscrpt_reg_LuxR_C"/>
</dbReference>
<dbReference type="PANTHER" id="PTHR44688:SF16">
    <property type="entry name" value="DNA-BINDING TRANSCRIPTIONAL ACTIVATOR DEVR_DOSR"/>
    <property type="match status" value="1"/>
</dbReference>
<dbReference type="PANTHER" id="PTHR44688">
    <property type="entry name" value="DNA-BINDING TRANSCRIPTIONAL ACTIVATOR DEVR_DOSR"/>
    <property type="match status" value="1"/>
</dbReference>
<feature type="domain" description="HTH luxR-type" evidence="4">
    <location>
        <begin position="148"/>
        <end position="213"/>
    </location>
</feature>
<dbReference type="InterPro" id="IPR016032">
    <property type="entry name" value="Sig_transdc_resp-reg_C-effctor"/>
</dbReference>
<dbReference type="GO" id="GO:0045892">
    <property type="term" value="P:negative regulation of DNA-templated transcription"/>
    <property type="evidence" value="ECO:0007669"/>
    <property type="project" value="UniProtKB-ARBA"/>
</dbReference>
<dbReference type="PROSITE" id="PS50043">
    <property type="entry name" value="HTH_LUXR_2"/>
    <property type="match status" value="1"/>
</dbReference>
<dbReference type="Pfam" id="PF00196">
    <property type="entry name" value="GerE"/>
    <property type="match status" value="1"/>
</dbReference>
<dbReference type="Gene3D" id="1.10.10.10">
    <property type="entry name" value="Winged helix-like DNA-binding domain superfamily/Winged helix DNA-binding domain"/>
    <property type="match status" value="1"/>
</dbReference>
<proteinExistence type="predicted"/>
<sequence>MKRLLSAFSASITIVKEHISGEYLFLLTDNEGKLAAMDYNPGMEESIRNSSLRLGHDFSVEHSGVNAISEAMATQGPVYLTPEQHESPYFRSWHCFATPLIVEGKLVGYLDVSTINEEMKGELIAIAKLISIHMLNCYASSAPARDTGAGEEPVLSERQLDVLKLISEGQTVKSIALKLHIKESTVNHHKKVIFEKLGVQSSAEAVRIASQLQVL</sequence>
<comment type="caution">
    <text evidence="5">The sequence shown here is derived from an EMBL/GenBank/DDBJ whole genome shotgun (WGS) entry which is preliminary data.</text>
</comment>
<evidence type="ECO:0000259" key="4">
    <source>
        <dbReference type="PROSITE" id="PS50043"/>
    </source>
</evidence>
<accession>A0A3A1VSA2</accession>
<protein>
    <submittedName>
        <fullName evidence="5">LuxR family transcriptional regulator</fullName>
    </submittedName>
</protein>
<organism evidence="5 6">
    <name type="scientific">Paenibacillus nanensis</name>
    <dbReference type="NCBI Taxonomy" id="393251"/>
    <lineage>
        <taxon>Bacteria</taxon>
        <taxon>Bacillati</taxon>
        <taxon>Bacillota</taxon>
        <taxon>Bacilli</taxon>
        <taxon>Bacillales</taxon>
        <taxon>Paenibacillaceae</taxon>
        <taxon>Paenibacillus</taxon>
    </lineage>
</organism>
<dbReference type="InterPro" id="IPR029016">
    <property type="entry name" value="GAF-like_dom_sf"/>
</dbReference>
<reference evidence="5 6" key="1">
    <citation type="submission" date="2018-09" db="EMBL/GenBank/DDBJ databases">
        <title>Paenibacillus aracenensis nov. sp. isolated from a cave in southern Spain.</title>
        <authorList>
            <person name="Jurado V."/>
            <person name="Gutierrez-Patricio S."/>
            <person name="Gonzalez-Pimentel J.L."/>
            <person name="Miller A.Z."/>
            <person name="Laiz L."/>
            <person name="Saiz-Jimenez C."/>
        </authorList>
    </citation>
    <scope>NUCLEOTIDE SEQUENCE [LARGE SCALE GENOMIC DNA]</scope>
    <source>
        <strain evidence="5 6">DSM 22867</strain>
    </source>
</reference>
<dbReference type="EMBL" id="QXQA01000001">
    <property type="protein sequence ID" value="RIX60380.1"/>
    <property type="molecule type" value="Genomic_DNA"/>
</dbReference>
<dbReference type="SMART" id="SM00421">
    <property type="entry name" value="HTH_LUXR"/>
    <property type="match status" value="1"/>
</dbReference>
<evidence type="ECO:0000256" key="1">
    <source>
        <dbReference type="ARBA" id="ARBA00023015"/>
    </source>
</evidence>
<keyword evidence="6" id="KW-1185">Reference proteome</keyword>
<dbReference type="AlphaFoldDB" id="A0A3A1VSA2"/>
<gene>
    <name evidence="5" type="ORF">D3P08_02110</name>
</gene>
<dbReference type="PRINTS" id="PR00038">
    <property type="entry name" value="HTHLUXR"/>
</dbReference>
<dbReference type="SUPFAM" id="SSF46894">
    <property type="entry name" value="C-terminal effector domain of the bipartite response regulators"/>
    <property type="match status" value="1"/>
</dbReference>